<reference evidence="2" key="1">
    <citation type="submission" date="2019-02" db="EMBL/GenBank/DDBJ databases">
        <authorList>
            <person name="Li S.-H."/>
        </authorList>
    </citation>
    <scope>NUCLEOTIDE SEQUENCE</scope>
    <source>
        <strain evidence="2">IMCC14734</strain>
    </source>
</reference>
<evidence type="ECO:0000313" key="3">
    <source>
        <dbReference type="Proteomes" id="UP001143362"/>
    </source>
</evidence>
<dbReference type="Proteomes" id="UP001143362">
    <property type="component" value="Unassembled WGS sequence"/>
</dbReference>
<gene>
    <name evidence="2" type="ORF">EYC98_14325</name>
</gene>
<name>A0ABT3TJT6_9GAMM</name>
<sequence length="832" mass="91257">MHLKKLPMDLTLDLKGLIISTVIAMSSASASAGDAGPIGSSIEAPRTLVGYSSELSVRPGDPIKFMVNAVNGGAYEADLVRVLNGESRSIYGKLFEVKKVDASFDGEYQGKPQSLNLGSYIHVEKTKPLDKLSSFTVGAWIYPVFDPTEFVPPDLDNPDPFHPPTLTMAPKILDKAQTIVSRFDATTASGWALRLTPDFQLQFVIGGGDGEVQSVTIPDKLRDWDWAYVAASYDAESQTVSVHLREKPYAPGDQFTARNLVAAGAVAPPTHSGPLRIAASRGGAGAAAAPFEKPVDIFNGRLQDIRIVKSALTAEDIDLLSSEEAPKKLRRGLVANFDFAQSMKTAQVADISRSKLTGAVVNLPNRAVRGRFWSPGTINWTDAPDDYDAITFYADDLYDAQWSSDFEFTIPADLASGVYAARLKQGDFVEYISFFVAAPKHGPKAKLAFWASEFNYIAYANISLGVTAKKNYPSHNWNEADLEFMADNIEYGTGGVYNTHVDGRNFGYGSRLRPDLQMKPGAMTYNFAADLHIVAMLEHFDIEYDVITDELVDLEGEELLNQYTAIISSTHPEYVTTRIVDSIETFTQGGGRFMYVGGNGYFWSVGSHSELPGVMESRNFFDITDRYLSNGERGGLMIETGRASGPIFGNEMSAMIFNGSSPYRLLEDASNPRAAWIFEGLTEGDVFGDYGIDRVHGAAAGFEIDKYNAANGVPRHALQLATSEKLREKVEDLKLSMMPLSIYYHPEDTEVHGKADIVFFETANGGAMFSTGSITWMSSTPENNFDNDVARITLNVINRFMDPTPFPAIAEEEVDDVDRLPANPEYEHADQQ</sequence>
<feature type="domain" description="N,N-dimethylformamidase beta subunit-like C-terminal" evidence="1">
    <location>
        <begin position="381"/>
        <end position="780"/>
    </location>
</feature>
<dbReference type="SUPFAM" id="SSF52317">
    <property type="entry name" value="Class I glutamine amidotransferase-like"/>
    <property type="match status" value="1"/>
</dbReference>
<dbReference type="InterPro" id="IPR046540">
    <property type="entry name" value="DMFA2_C"/>
</dbReference>
<dbReference type="Gene3D" id="2.60.120.200">
    <property type="match status" value="1"/>
</dbReference>
<organism evidence="2 3">
    <name type="scientific">Candidatus Litorirhabdus singularis</name>
    <dbReference type="NCBI Taxonomy" id="2518993"/>
    <lineage>
        <taxon>Bacteria</taxon>
        <taxon>Pseudomonadati</taxon>
        <taxon>Pseudomonadota</taxon>
        <taxon>Gammaproteobacteria</taxon>
        <taxon>Cellvibrionales</taxon>
        <taxon>Halieaceae</taxon>
        <taxon>Candidatus Litorirhabdus</taxon>
    </lineage>
</organism>
<proteinExistence type="predicted"/>
<dbReference type="RefSeq" id="WP_279246030.1">
    <property type="nucleotide sequence ID" value="NZ_SHNN01000002.1"/>
</dbReference>
<evidence type="ECO:0000313" key="2">
    <source>
        <dbReference type="EMBL" id="MCX2982036.1"/>
    </source>
</evidence>
<dbReference type="InterPro" id="IPR013320">
    <property type="entry name" value="ConA-like_dom_sf"/>
</dbReference>
<dbReference type="SUPFAM" id="SSF49899">
    <property type="entry name" value="Concanavalin A-like lectins/glucanases"/>
    <property type="match status" value="1"/>
</dbReference>
<dbReference type="InterPro" id="IPR029062">
    <property type="entry name" value="Class_I_gatase-like"/>
</dbReference>
<accession>A0ABT3TJT6</accession>
<dbReference type="EMBL" id="SHNN01000002">
    <property type="protein sequence ID" value="MCX2982036.1"/>
    <property type="molecule type" value="Genomic_DNA"/>
</dbReference>
<evidence type="ECO:0000259" key="1">
    <source>
        <dbReference type="Pfam" id="PF20254"/>
    </source>
</evidence>
<keyword evidence="3" id="KW-1185">Reference proteome</keyword>
<comment type="caution">
    <text evidence="2">The sequence shown here is derived from an EMBL/GenBank/DDBJ whole genome shotgun (WGS) entry which is preliminary data.</text>
</comment>
<dbReference type="Pfam" id="PF13385">
    <property type="entry name" value="Laminin_G_3"/>
    <property type="match status" value="1"/>
</dbReference>
<protein>
    <recommendedName>
        <fullName evidence="1">N,N-dimethylformamidase beta subunit-like C-terminal domain-containing protein</fullName>
    </recommendedName>
</protein>
<dbReference type="Pfam" id="PF20254">
    <property type="entry name" value="DMFA2_C"/>
    <property type="match status" value="1"/>
</dbReference>